<proteinExistence type="predicted"/>
<evidence type="ECO:0000259" key="1">
    <source>
        <dbReference type="PROSITE" id="PS50878"/>
    </source>
</evidence>
<comment type="caution">
    <text evidence="2">The sequence shown here is derived from an EMBL/GenBank/DDBJ whole genome shotgun (WGS) entry which is preliminary data.</text>
</comment>
<dbReference type="InterPro" id="IPR000477">
    <property type="entry name" value="RT_dom"/>
</dbReference>
<dbReference type="Proteomes" id="UP000596742">
    <property type="component" value="Unassembled WGS sequence"/>
</dbReference>
<organism evidence="2 3">
    <name type="scientific">Mytilus galloprovincialis</name>
    <name type="common">Mediterranean mussel</name>
    <dbReference type="NCBI Taxonomy" id="29158"/>
    <lineage>
        <taxon>Eukaryota</taxon>
        <taxon>Metazoa</taxon>
        <taxon>Spiralia</taxon>
        <taxon>Lophotrochozoa</taxon>
        <taxon>Mollusca</taxon>
        <taxon>Bivalvia</taxon>
        <taxon>Autobranchia</taxon>
        <taxon>Pteriomorphia</taxon>
        <taxon>Mytilida</taxon>
        <taxon>Mytiloidea</taxon>
        <taxon>Mytilidae</taxon>
        <taxon>Mytilinae</taxon>
        <taxon>Mytilus</taxon>
    </lineage>
</organism>
<sequence>MGGCIGMSLLDGNLYASDHVAGIQQGTKLSTSLFKCYNNDILDSVTESGLGCHMETIGIATPTCADDILVLANSECELLQGIMDIVYHHTQRDLVKFNPQKSDLVCYNTKQDREVNIGNSQIGRSENATRLGITRNEKNTIDIDEKLKVGRATIYGM</sequence>
<dbReference type="PROSITE" id="PS50878">
    <property type="entry name" value="RT_POL"/>
    <property type="match status" value="1"/>
</dbReference>
<evidence type="ECO:0000313" key="2">
    <source>
        <dbReference type="EMBL" id="VDI62029.1"/>
    </source>
</evidence>
<protein>
    <recommendedName>
        <fullName evidence="1">Reverse transcriptase domain-containing protein</fullName>
    </recommendedName>
</protein>
<feature type="domain" description="Reverse transcriptase" evidence="1">
    <location>
        <begin position="1"/>
        <end position="135"/>
    </location>
</feature>
<name>A0A8B6GCG9_MYTGA</name>
<dbReference type="EMBL" id="UYJE01008203">
    <property type="protein sequence ID" value="VDI62029.1"/>
    <property type="molecule type" value="Genomic_DNA"/>
</dbReference>
<keyword evidence="3" id="KW-1185">Reference proteome</keyword>
<gene>
    <name evidence="2" type="ORF">MGAL_10B054149</name>
</gene>
<dbReference type="Pfam" id="PF00078">
    <property type="entry name" value="RVT_1"/>
    <property type="match status" value="1"/>
</dbReference>
<dbReference type="AlphaFoldDB" id="A0A8B6GCG9"/>
<accession>A0A8B6GCG9</accession>
<reference evidence="2" key="1">
    <citation type="submission" date="2018-11" db="EMBL/GenBank/DDBJ databases">
        <authorList>
            <person name="Alioto T."/>
            <person name="Alioto T."/>
        </authorList>
    </citation>
    <scope>NUCLEOTIDE SEQUENCE</scope>
</reference>
<evidence type="ECO:0000313" key="3">
    <source>
        <dbReference type="Proteomes" id="UP000596742"/>
    </source>
</evidence>
<dbReference type="OrthoDB" id="10014409at2759"/>